<evidence type="ECO:0000256" key="2">
    <source>
        <dbReference type="ARBA" id="ARBA00022448"/>
    </source>
</evidence>
<gene>
    <name evidence="11" type="ORF">E0W69_016755</name>
</gene>
<dbReference type="Pfam" id="PF07660">
    <property type="entry name" value="STN"/>
    <property type="match status" value="1"/>
</dbReference>
<reference evidence="11 12" key="1">
    <citation type="submission" date="2019-09" db="EMBL/GenBank/DDBJ databases">
        <title>Complete genome sequence of Arachidicoccus sp. B3-10 isolated from apple orchard soil.</title>
        <authorList>
            <person name="Kim H.S."/>
            <person name="Han K.-I."/>
            <person name="Suh M.K."/>
            <person name="Lee K.C."/>
            <person name="Eom M.K."/>
            <person name="Kim J.-S."/>
            <person name="Kang S.W."/>
            <person name="Sin Y."/>
            <person name="Lee J.-S."/>
        </authorList>
    </citation>
    <scope>NUCLEOTIDE SEQUENCE [LARGE SCALE GENOMIC DNA]</scope>
    <source>
        <strain evidence="11 12">B3-10</strain>
    </source>
</reference>
<keyword evidence="8" id="KW-0732">Signal</keyword>
<evidence type="ECO:0000259" key="9">
    <source>
        <dbReference type="Pfam" id="PF07660"/>
    </source>
</evidence>
<evidence type="ECO:0000256" key="4">
    <source>
        <dbReference type="ARBA" id="ARBA00022692"/>
    </source>
</evidence>
<dbReference type="InterPro" id="IPR008969">
    <property type="entry name" value="CarboxyPept-like_regulatory"/>
</dbReference>
<dbReference type="RefSeq" id="WP_131331185.1">
    <property type="nucleotide sequence ID" value="NZ_CP044016.1"/>
</dbReference>
<evidence type="ECO:0000256" key="7">
    <source>
        <dbReference type="PROSITE-ProRule" id="PRU01360"/>
    </source>
</evidence>
<dbReference type="Pfam" id="PF13715">
    <property type="entry name" value="CarbopepD_reg_2"/>
    <property type="match status" value="1"/>
</dbReference>
<evidence type="ECO:0000256" key="5">
    <source>
        <dbReference type="ARBA" id="ARBA00023136"/>
    </source>
</evidence>
<dbReference type="OrthoDB" id="9768177at2"/>
<keyword evidence="5 7" id="KW-0472">Membrane</keyword>
<comment type="subcellular location">
    <subcellularLocation>
        <location evidence="1 7">Cell outer membrane</location>
        <topology evidence="1 7">Multi-pass membrane protein</topology>
    </subcellularLocation>
</comment>
<dbReference type="NCBIfam" id="TIGR04057">
    <property type="entry name" value="SusC_RagA_signa"/>
    <property type="match status" value="1"/>
</dbReference>
<protein>
    <submittedName>
        <fullName evidence="11">SusC/RagA family TonB-linked outer membrane protein</fullName>
    </submittedName>
</protein>
<dbReference type="GO" id="GO:0009279">
    <property type="term" value="C:cell outer membrane"/>
    <property type="evidence" value="ECO:0007669"/>
    <property type="project" value="UniProtKB-SubCell"/>
</dbReference>
<feature type="signal peptide" evidence="8">
    <location>
        <begin position="1"/>
        <end position="22"/>
    </location>
</feature>
<dbReference type="Gene3D" id="2.40.170.20">
    <property type="entry name" value="TonB-dependent receptor, beta-barrel domain"/>
    <property type="match status" value="1"/>
</dbReference>
<evidence type="ECO:0000313" key="11">
    <source>
        <dbReference type="EMBL" id="QES90229.1"/>
    </source>
</evidence>
<dbReference type="NCBIfam" id="TIGR04056">
    <property type="entry name" value="OMP_RagA_SusC"/>
    <property type="match status" value="1"/>
</dbReference>
<dbReference type="InterPro" id="IPR011662">
    <property type="entry name" value="Secretin/TonB_short_N"/>
</dbReference>
<dbReference type="InterPro" id="IPR036942">
    <property type="entry name" value="Beta-barrel_TonB_sf"/>
</dbReference>
<keyword evidence="6 7" id="KW-0998">Cell outer membrane</keyword>
<dbReference type="InterPro" id="IPR012910">
    <property type="entry name" value="Plug_dom"/>
</dbReference>
<keyword evidence="2 7" id="KW-0813">Transport</keyword>
<dbReference type="SUPFAM" id="SSF56935">
    <property type="entry name" value="Porins"/>
    <property type="match status" value="1"/>
</dbReference>
<evidence type="ECO:0000256" key="6">
    <source>
        <dbReference type="ARBA" id="ARBA00023237"/>
    </source>
</evidence>
<dbReference type="Proteomes" id="UP000292424">
    <property type="component" value="Chromosome"/>
</dbReference>
<evidence type="ECO:0000256" key="8">
    <source>
        <dbReference type="SAM" id="SignalP"/>
    </source>
</evidence>
<dbReference type="SUPFAM" id="SSF49464">
    <property type="entry name" value="Carboxypeptidase regulatory domain-like"/>
    <property type="match status" value="1"/>
</dbReference>
<feature type="domain" description="TonB-dependent receptor plug" evidence="10">
    <location>
        <begin position="205"/>
        <end position="350"/>
    </location>
</feature>
<keyword evidence="3 7" id="KW-1134">Transmembrane beta strand</keyword>
<dbReference type="Gene3D" id="2.170.130.10">
    <property type="entry name" value="TonB-dependent receptor, plug domain"/>
    <property type="match status" value="1"/>
</dbReference>
<name>A0A5P2G7H2_9BACT</name>
<evidence type="ECO:0000259" key="10">
    <source>
        <dbReference type="Pfam" id="PF07715"/>
    </source>
</evidence>
<keyword evidence="12" id="KW-1185">Reference proteome</keyword>
<keyword evidence="4 7" id="KW-0812">Transmembrane</keyword>
<proteinExistence type="inferred from homology"/>
<dbReference type="InterPro" id="IPR039426">
    <property type="entry name" value="TonB-dep_rcpt-like"/>
</dbReference>
<feature type="domain" description="Secretin/TonB short N-terminal" evidence="9">
    <location>
        <begin position="54"/>
        <end position="96"/>
    </location>
</feature>
<sequence>MKKTTFYLLLFIFSTLALKSYAQKITFAGTNIPVQKFFNAVREQTGYTVFGNYSLLENFPSITVDVKDKPLNEALKDILAKNNLTYSIEGKMIVLTEINNQKNQENHQVGIFSGMVVDEDGKPVEGASVMNMMNSDRKNNDVVTDAHGSFTIQAKKGDMLNVYYVGYKIYKFSIFSMTYEPSFQLTPTNKTLEETVVIGYGTARKKDLTGSVAVVDPNSFKDLPLLTVDNALAGKAAGVEVTKSDGTPGGAVRIRIRGSSSLLGGNDPLYVIDGIPIQPQSNFINPGYDVSTPSGNYAASVGGSATGMSTGIVNGVNSLNGLNPDDIESMTVLKDASATAIYGSKAANGVVIITTKRGRKNSKPSISFNYYTTLTTPKLPHLLNADQYKELVTEAAQNSYDARKAAGYSITTNIDEILNNPDNYFGNNNTNWLHEITHNTLSHNAELSVQGGGENSRYYSSISYNSTPGAIKGSSFDRIAGKINLENNISSKFSVNTNLLLGYSQQNITNGAFSQAIAARPDWSPYDAAGNFVNFSTMGATYDGFLNPVAMLKSINSNKTLTLLGSLGLSYRFTNDLLFKSVVSLDRQSYNQRTFTPSFLSTGGYVGAGGTTTAIGSNGNSTRTNWFIENTMSYVKSFKNKSDLNILVGQSYQTTKNSFFSATASGYPDNYNLTSLSSAVTPLYVKGDDPLKPQSYLLSFYLRSNYSLMDKYIFTFTGRTDGSSKFGTNNKWGYFPSGAFAWRISNENFLKNVTWIEDIKLRASYGLTGNQNIGDQMYRTLYSPYNYGGQSALVPTQLGNDGIKWESSKQFDGGADVSMFKGRLQLMVDYYDKRNNGALLSLPVAPSTSFSSLLSNAVGIKNRGWELSVNGDILKSKNFTWSGSWNISWNKSLVTKLDADASLGQLGNLTGVETGNTTLIKGQPIGLITGSRVTGIIKTQDELNAYKEKLGWIGDVLYPFLGIGDPMFSLTETGGFTDINRSEIIAHGAPKYYGGFSQSLSYKNISLQAYFTYSYGGQLLWADHVASVEFVGQSNANVAILGRYNANNTNSNQPRLLYGNDGIYSKTNLDVFSSSYLKLRTLSVNYNFSNTSWSKKMGIKGLSAYLSAMNLFTITKYPGNDPETSNDPYSAAGGYFDISNYPSVKTYSVGIKASF</sequence>
<evidence type="ECO:0000313" key="12">
    <source>
        <dbReference type="Proteomes" id="UP000292424"/>
    </source>
</evidence>
<evidence type="ECO:0000256" key="3">
    <source>
        <dbReference type="ARBA" id="ARBA00022452"/>
    </source>
</evidence>
<comment type="similarity">
    <text evidence="7">Belongs to the TonB-dependent receptor family.</text>
</comment>
<dbReference type="InterPro" id="IPR023997">
    <property type="entry name" value="TonB-dep_OMP_SusC/RagA_CS"/>
</dbReference>
<organism evidence="11 12">
    <name type="scientific">Rhizosphaericola mali</name>
    <dbReference type="NCBI Taxonomy" id="2545455"/>
    <lineage>
        <taxon>Bacteria</taxon>
        <taxon>Pseudomonadati</taxon>
        <taxon>Bacteroidota</taxon>
        <taxon>Chitinophagia</taxon>
        <taxon>Chitinophagales</taxon>
        <taxon>Chitinophagaceae</taxon>
        <taxon>Rhizosphaericola</taxon>
    </lineage>
</organism>
<dbReference type="PROSITE" id="PS52016">
    <property type="entry name" value="TONB_DEPENDENT_REC_3"/>
    <property type="match status" value="1"/>
</dbReference>
<dbReference type="AlphaFoldDB" id="A0A5P2G7H2"/>
<dbReference type="EMBL" id="CP044016">
    <property type="protein sequence ID" value="QES90229.1"/>
    <property type="molecule type" value="Genomic_DNA"/>
</dbReference>
<dbReference type="Pfam" id="PF07715">
    <property type="entry name" value="Plug"/>
    <property type="match status" value="1"/>
</dbReference>
<evidence type="ECO:0000256" key="1">
    <source>
        <dbReference type="ARBA" id="ARBA00004571"/>
    </source>
</evidence>
<dbReference type="Gene3D" id="2.60.40.1120">
    <property type="entry name" value="Carboxypeptidase-like, regulatory domain"/>
    <property type="match status" value="1"/>
</dbReference>
<feature type="chain" id="PRO_5024343319" evidence="8">
    <location>
        <begin position="23"/>
        <end position="1155"/>
    </location>
</feature>
<dbReference type="InterPro" id="IPR037066">
    <property type="entry name" value="Plug_dom_sf"/>
</dbReference>
<accession>A0A5P2G7H2</accession>
<dbReference type="KEGG" id="arac:E0W69_016755"/>
<dbReference type="InterPro" id="IPR023996">
    <property type="entry name" value="TonB-dep_OMP_SusC/RagA"/>
</dbReference>